<comment type="caution">
    <text evidence="1">The sequence shown here is derived from an EMBL/GenBank/DDBJ whole genome shotgun (WGS) entry which is preliminary data.</text>
</comment>
<dbReference type="AlphaFoldDB" id="A0A265UPM1"/>
<dbReference type="Gene3D" id="2.60.40.1080">
    <property type="match status" value="1"/>
</dbReference>
<dbReference type="SUPFAM" id="SSF49373">
    <property type="entry name" value="Invasin/intimin cell-adhesion fragments"/>
    <property type="match status" value="1"/>
</dbReference>
<dbReference type="SUPFAM" id="SSF49785">
    <property type="entry name" value="Galactose-binding domain-like"/>
    <property type="match status" value="1"/>
</dbReference>
<dbReference type="Proteomes" id="UP000216840">
    <property type="component" value="Unassembled WGS sequence"/>
</dbReference>
<dbReference type="InterPro" id="IPR008964">
    <property type="entry name" value="Invasin/intimin_cell_adhesion"/>
</dbReference>
<sequence>MRNRNYRLLNQAAVAIVLFIAVAGCERDLSDEATFATFPTQPDIFTDNPIGLTDEFFISFDPAIGANTEAFDTDNSEAYEGSSSIRIDVPATNDPNGGFVGGIFLDRGEGRNLTGYDALTFWAKGSTTATITGVGFGSDFVEDKYTTVRSNIQLSTNWRKYIVPIPDASKLTQERGMFIFSADPGSTNGAGFVFWMDEIRFENLGTIAQLRPSIFGGEDLVEQGFTGSVRQVTGLGAKFNTATGGDVTVAPSPRYFDFSSSDTSVAFVNESGLIEIIGEGTTTITAQLNGVLAEGSLEITSAGAFESAPTPTRPESSVISVFSDAYSNIPVDYYNGFFTPDGQTTQGGATPVGPNESVISYTDLNFVGIGFFNNVPSVNATAMTHLHVDINVQEAINPGDFLRLQLLNSVGNNESSGVFTINGTELESQEWVGFDIPLSDFAGLADRSQLGLLFFISDTTISNIFVDNIYFYQE</sequence>
<dbReference type="EMBL" id="NGJN01000007">
    <property type="protein sequence ID" value="OZV67265.1"/>
    <property type="molecule type" value="Genomic_DNA"/>
</dbReference>
<dbReference type="RefSeq" id="WP_094969187.1">
    <property type="nucleotide sequence ID" value="NZ_NGJN01000007.1"/>
</dbReference>
<proteinExistence type="predicted"/>
<evidence type="ECO:0000313" key="1">
    <source>
        <dbReference type="EMBL" id="OZV67265.1"/>
    </source>
</evidence>
<dbReference type="InterPro" id="IPR008979">
    <property type="entry name" value="Galactose-bd-like_sf"/>
</dbReference>
<name>A0A265UPM1_9FLAO</name>
<evidence type="ECO:0000313" key="2">
    <source>
        <dbReference type="Proteomes" id="UP000216840"/>
    </source>
</evidence>
<dbReference type="OrthoDB" id="5381604at2"/>
<gene>
    <name evidence="1" type="ORF">CA834_12935</name>
</gene>
<reference evidence="1 2" key="1">
    <citation type="submission" date="2017-05" db="EMBL/GenBank/DDBJ databases">
        <title>The draft genome sequence of Idiomarina salinarum WNB302.</title>
        <authorList>
            <person name="Sun Y."/>
            <person name="Chen B."/>
            <person name="Du Z."/>
        </authorList>
    </citation>
    <scope>NUCLEOTIDE SEQUENCE [LARGE SCALE GENOMIC DNA]</scope>
    <source>
        <strain evidence="1 2">WNB302</strain>
    </source>
</reference>
<organism evidence="1 2">
    <name type="scientific">Winogradskyella aurantia</name>
    <dbReference type="NCBI Taxonomy" id="1915063"/>
    <lineage>
        <taxon>Bacteria</taxon>
        <taxon>Pseudomonadati</taxon>
        <taxon>Bacteroidota</taxon>
        <taxon>Flavobacteriia</taxon>
        <taxon>Flavobacteriales</taxon>
        <taxon>Flavobacteriaceae</taxon>
        <taxon>Winogradskyella</taxon>
    </lineage>
</organism>
<keyword evidence="2" id="KW-1185">Reference proteome</keyword>
<dbReference type="PROSITE" id="PS51257">
    <property type="entry name" value="PROKAR_LIPOPROTEIN"/>
    <property type="match status" value="1"/>
</dbReference>
<dbReference type="Gene3D" id="2.60.120.430">
    <property type="entry name" value="Galactose-binding lectin"/>
    <property type="match status" value="2"/>
</dbReference>
<protein>
    <submittedName>
        <fullName evidence="1">Carbohydrate-binding protein</fullName>
    </submittedName>
</protein>
<accession>A0A265UPM1</accession>